<name>A0ABZ2KZB8_9BACT</name>
<gene>
    <name evidence="3" type="ORF">LVJ94_44850</name>
</gene>
<protein>
    <recommendedName>
        <fullName evidence="2">PKD domain-containing protein</fullName>
    </recommendedName>
</protein>
<evidence type="ECO:0000259" key="2">
    <source>
        <dbReference type="PROSITE" id="PS50093"/>
    </source>
</evidence>
<dbReference type="Gene3D" id="2.60.40.10">
    <property type="entry name" value="Immunoglobulins"/>
    <property type="match status" value="1"/>
</dbReference>
<proteinExistence type="predicted"/>
<organism evidence="3 4">
    <name type="scientific">Pendulispora rubella</name>
    <dbReference type="NCBI Taxonomy" id="2741070"/>
    <lineage>
        <taxon>Bacteria</taxon>
        <taxon>Pseudomonadati</taxon>
        <taxon>Myxococcota</taxon>
        <taxon>Myxococcia</taxon>
        <taxon>Myxococcales</taxon>
        <taxon>Sorangiineae</taxon>
        <taxon>Pendulisporaceae</taxon>
        <taxon>Pendulispora</taxon>
    </lineage>
</organism>
<feature type="compositionally biased region" description="Low complexity" evidence="1">
    <location>
        <begin position="849"/>
        <end position="861"/>
    </location>
</feature>
<accession>A0ABZ2KZB8</accession>
<evidence type="ECO:0000313" key="4">
    <source>
        <dbReference type="Proteomes" id="UP001374803"/>
    </source>
</evidence>
<dbReference type="EMBL" id="CP089983">
    <property type="protein sequence ID" value="WXB04024.1"/>
    <property type="molecule type" value="Genomic_DNA"/>
</dbReference>
<dbReference type="Proteomes" id="UP001374803">
    <property type="component" value="Chromosome"/>
</dbReference>
<evidence type="ECO:0000256" key="1">
    <source>
        <dbReference type="SAM" id="MobiDB-lite"/>
    </source>
</evidence>
<evidence type="ECO:0000313" key="3">
    <source>
        <dbReference type="EMBL" id="WXB04024.1"/>
    </source>
</evidence>
<keyword evidence="4" id="KW-1185">Reference proteome</keyword>
<sequence length="1315" mass="143648">MLVPSQVAISELALIGQEVDIGERSRVVTRHSRFASVGNVGPALTKLATKAEMGSLYSVGSVSLLDGSHIHGHVRTEGNIQSEGHFTVDESVVERQPVATRHLVRRAKFASSREQVRVGEGQILSTPVKPGYYASLRLGQRAEATLIAGSYYFESFVLEAGAKLNIDDSKGSIFVFVEREFDDAGTIARVNGGYPRWLVSYVGTGTVFLRKPFAGSVIAPKGTISLDGDPISHGRHEGSFYGRTVRVGPDAEIALHDFPWIIQRVTFDKPATCNGESVHLKVEAEEPAAPGTPARVSLDGMPIAEMYDQVESAPGKHLYTIHATAADGTKESQVAPIDVAACPTTAPKLPKLFAQENVFHTDTADFSVVNAKEFEDPSTTYVWDFGDGQTASGQLAAVSHDYSDVLPIDVDYRSFDVTVTVKRTGLADVSAKRTFILWSTYAASRARGVLEPPASALDSQLKADGTDFVAQIELKNLEGTPLEYTQRQIDQIPCNADNAIAYGGRETISLSIPAKGSVTQTFRVPQASVNSANCAVAVHYWGTVGALKAHVTLQFERPGKAGKGLRVPQQLANLLNYVNDHDLVGSLTGPARPRASLATTQNRISEEQFAALYRERKIPQSAMQYLSPKAGLMSETAVRETCDPDNPGAPPQPGFSCQPTGQWEGTGPGEQPMDEHIENALKGDAIVVRSCTGMIAPLLGAVDPPQKFTHSGIMTKHRFEITHSTGDDDYLVKEHPSGVFGQPTDGFQEYALRYLWPGTITASVREAFAGEGRLVSTPEGKPWRVRGFERLQVRCPGDAQIVYPRVLKPPPEYEQEVRPKLMAAADAAKTIHGHYRFYSYSNAPDTETSDPNGPGPVSGSSGIETYGKTPTVCSSFVRLSLKKAGFIVDQDKAQPKPSDVTNGPPDGIFFYDVQERKHAGNVLYSGLYDTVQYQLSRAGASLVDDAWWGGSDSYNGPLWNGAGMLSSFLASSGPIAGWLTDAPNDIANQIANCFASDFCSEAAKDSDAWKEPGNGFAVSPDNLVDHFDSPATGGPYGYSERMIYRGKDYRQVFEWRPAQGTMPLDIHVYTPEGYAVPYAQVEVRGFTANPVTANAIGVVLVEGVPRGNIMIHAQKYMEDELREGDTCYVPAEPNNPSSATLRRVNCSNFTEYLDNEVYYEARIYLKPPRADFRAVVFDGIVDLKDCDCASADEWNHPVMHRVCLVNPLHRDDDVGMEPSELCSDEVGLRFHAHCQLQPDNRTVRIWQDYWFYENTSPTCGGSDLEDERHHQFDVLQDQTLWPAQETLVNGGTCGFSSCDDFATIRNLSIFNRRAD</sequence>
<reference evidence="3" key="1">
    <citation type="submission" date="2021-12" db="EMBL/GenBank/DDBJ databases">
        <title>Discovery of the Pendulisporaceae a myxobacterial family with distinct sporulation behavior and unique specialized metabolism.</title>
        <authorList>
            <person name="Garcia R."/>
            <person name="Popoff A."/>
            <person name="Bader C.D."/>
            <person name="Loehr J."/>
            <person name="Walesch S."/>
            <person name="Walt C."/>
            <person name="Boldt J."/>
            <person name="Bunk B."/>
            <person name="Haeckl F.J.F.P.J."/>
            <person name="Gunesch A.P."/>
            <person name="Birkelbach J."/>
            <person name="Nuebel U."/>
            <person name="Pietschmann T."/>
            <person name="Bach T."/>
            <person name="Mueller R."/>
        </authorList>
    </citation>
    <scope>NUCLEOTIDE SEQUENCE</scope>
    <source>
        <strain evidence="3">MSr11367</strain>
    </source>
</reference>
<feature type="domain" description="PKD" evidence="2">
    <location>
        <begin position="376"/>
        <end position="402"/>
    </location>
</feature>
<dbReference type="CDD" id="cd00146">
    <property type="entry name" value="PKD"/>
    <property type="match status" value="1"/>
</dbReference>
<dbReference type="RefSeq" id="WP_394833659.1">
    <property type="nucleotide sequence ID" value="NZ_CP089929.1"/>
</dbReference>
<dbReference type="InterPro" id="IPR000601">
    <property type="entry name" value="PKD_dom"/>
</dbReference>
<feature type="region of interest" description="Disordered" evidence="1">
    <location>
        <begin position="842"/>
        <end position="861"/>
    </location>
</feature>
<dbReference type="PROSITE" id="PS50093">
    <property type="entry name" value="PKD"/>
    <property type="match status" value="1"/>
</dbReference>
<dbReference type="InterPro" id="IPR013783">
    <property type="entry name" value="Ig-like_fold"/>
</dbReference>